<dbReference type="AlphaFoldDB" id="A0A3M2M2L0"/>
<comment type="caution">
    <text evidence="2">The sequence shown here is derived from an EMBL/GenBank/DDBJ whole genome shotgun (WGS) entry which is preliminary data.</text>
</comment>
<dbReference type="InterPro" id="IPR043917">
    <property type="entry name" value="DUF5753"/>
</dbReference>
<dbReference type="RefSeq" id="WP_122195473.1">
    <property type="nucleotide sequence ID" value="NZ_JBHSKC010000004.1"/>
</dbReference>
<dbReference type="Pfam" id="PF19054">
    <property type="entry name" value="DUF5753"/>
    <property type="match status" value="1"/>
</dbReference>
<dbReference type="PROSITE" id="PS50943">
    <property type="entry name" value="HTH_CROC1"/>
    <property type="match status" value="1"/>
</dbReference>
<proteinExistence type="predicted"/>
<dbReference type="Gene3D" id="1.10.260.40">
    <property type="entry name" value="lambda repressor-like DNA-binding domains"/>
    <property type="match status" value="1"/>
</dbReference>
<dbReference type="Proteomes" id="UP000282674">
    <property type="component" value="Unassembled WGS sequence"/>
</dbReference>
<evidence type="ECO:0000313" key="2">
    <source>
        <dbReference type="EMBL" id="RMI43043.1"/>
    </source>
</evidence>
<dbReference type="InterPro" id="IPR010982">
    <property type="entry name" value="Lambda_DNA-bd_dom_sf"/>
</dbReference>
<dbReference type="GO" id="GO:0003677">
    <property type="term" value="F:DNA binding"/>
    <property type="evidence" value="ECO:0007669"/>
    <property type="project" value="InterPro"/>
</dbReference>
<dbReference type="EMBL" id="RFFG01000028">
    <property type="protein sequence ID" value="RMI43043.1"/>
    <property type="molecule type" value="Genomic_DNA"/>
</dbReference>
<reference evidence="2 3" key="1">
    <citation type="submission" date="2018-10" db="EMBL/GenBank/DDBJ databases">
        <title>Isolation from soil.</title>
        <authorList>
            <person name="Hu J."/>
        </authorList>
    </citation>
    <scope>NUCLEOTIDE SEQUENCE [LARGE SCALE GENOMIC DNA]</scope>
    <source>
        <strain evidence="2 3">NEAU-Ht49</strain>
    </source>
</reference>
<accession>A0A3M2M2L0</accession>
<sequence length="273" mass="31219">MPIVRDELNPKISMWHFLAHTQRFWREKEELSLTQCGKIMGLARSTVSNMEAGRRRPQDDQMRLLDEHYGTGVLFRMLLWFARMAHDPDWGKQIAKYEEQATMIWMWHGQVIPIALQTDDYSWAYVRAGSPKDYEASMQRRVARKRRFLDRVEKDELEIWALVDEAVLARQVGSREVMKAQMEHLLSLADIPGVILRVVPFSAGAHLGVDGSVQIIRLDGRDIAYAGAQNGGRMIESPGEVRDLSVKVDRVGCMAASVDGSKEIIGQYLERYS</sequence>
<evidence type="ECO:0000313" key="3">
    <source>
        <dbReference type="Proteomes" id="UP000282674"/>
    </source>
</evidence>
<name>A0A3M2M2L0_9ACTN</name>
<evidence type="ECO:0000259" key="1">
    <source>
        <dbReference type="PROSITE" id="PS50943"/>
    </source>
</evidence>
<gene>
    <name evidence="2" type="ORF">EBO15_17550</name>
</gene>
<organism evidence="2 3">
    <name type="scientific">Actinomadura harenae</name>
    <dbReference type="NCBI Taxonomy" id="2483351"/>
    <lineage>
        <taxon>Bacteria</taxon>
        <taxon>Bacillati</taxon>
        <taxon>Actinomycetota</taxon>
        <taxon>Actinomycetes</taxon>
        <taxon>Streptosporangiales</taxon>
        <taxon>Thermomonosporaceae</taxon>
        <taxon>Actinomadura</taxon>
    </lineage>
</organism>
<keyword evidence="3" id="KW-1185">Reference proteome</keyword>
<dbReference type="SUPFAM" id="SSF47413">
    <property type="entry name" value="lambda repressor-like DNA-binding domains"/>
    <property type="match status" value="1"/>
</dbReference>
<dbReference type="InterPro" id="IPR001387">
    <property type="entry name" value="Cro/C1-type_HTH"/>
</dbReference>
<dbReference type="Pfam" id="PF13560">
    <property type="entry name" value="HTH_31"/>
    <property type="match status" value="1"/>
</dbReference>
<protein>
    <submittedName>
        <fullName evidence="2">XRE family transcriptional regulator</fullName>
    </submittedName>
</protein>
<feature type="domain" description="HTH cro/C1-type" evidence="1">
    <location>
        <begin position="23"/>
        <end position="75"/>
    </location>
</feature>
<dbReference type="OrthoDB" id="3355929at2"/>
<dbReference type="CDD" id="cd00093">
    <property type="entry name" value="HTH_XRE"/>
    <property type="match status" value="1"/>
</dbReference>